<accession>A0ABT5KE22</accession>
<dbReference type="Proteomes" id="UP001221189">
    <property type="component" value="Unassembled WGS sequence"/>
</dbReference>
<reference evidence="2 3" key="1">
    <citation type="submission" date="2022-10" db="EMBL/GenBank/DDBJ databases">
        <title>Paucibacter sp. hw1 Genome sequencing.</title>
        <authorList>
            <person name="Park S."/>
        </authorList>
    </citation>
    <scope>NUCLEOTIDE SEQUENCE [LARGE SCALE GENOMIC DNA]</scope>
    <source>
        <strain evidence="3">hw1</strain>
    </source>
</reference>
<evidence type="ECO:0000313" key="3">
    <source>
        <dbReference type="Proteomes" id="UP001221189"/>
    </source>
</evidence>
<comment type="caution">
    <text evidence="2">The sequence shown here is derived from an EMBL/GenBank/DDBJ whole genome shotgun (WGS) entry which is preliminary data.</text>
</comment>
<keyword evidence="3" id="KW-1185">Reference proteome</keyword>
<feature type="compositionally biased region" description="Basic and acidic residues" evidence="1">
    <location>
        <begin position="147"/>
        <end position="160"/>
    </location>
</feature>
<name>A0ABT5KE22_9BURK</name>
<sequence length="177" mass="19868">MDPDLLQLLVSGGVWRTASVSEAPQIVLESWTVRQLENGDRHFVGWNCTHHEGRASSKIVQFDPVTLRGVTRSGRVYELRGKPGHDRDAEHVWASWLRINGKPAWTDVTPETPEAAFARMCAEKSRELAMTELAEDGDAAADFARMNPEKTDDAESRALEQEVPVAKDFGPFRGRRR</sequence>
<dbReference type="RefSeq" id="WP_273600067.1">
    <property type="nucleotide sequence ID" value="NZ_JAQQXT010000004.1"/>
</dbReference>
<proteinExistence type="predicted"/>
<evidence type="ECO:0000256" key="1">
    <source>
        <dbReference type="SAM" id="MobiDB-lite"/>
    </source>
</evidence>
<feature type="region of interest" description="Disordered" evidence="1">
    <location>
        <begin position="147"/>
        <end position="177"/>
    </location>
</feature>
<dbReference type="EMBL" id="JAQQXT010000004">
    <property type="protein sequence ID" value="MDC8771784.1"/>
    <property type="molecule type" value="Genomic_DNA"/>
</dbReference>
<evidence type="ECO:0000313" key="2">
    <source>
        <dbReference type="EMBL" id="MDC8771784.1"/>
    </source>
</evidence>
<organism evidence="2 3">
    <name type="scientific">Roseateles albus</name>
    <dbReference type="NCBI Taxonomy" id="2987525"/>
    <lineage>
        <taxon>Bacteria</taxon>
        <taxon>Pseudomonadati</taxon>
        <taxon>Pseudomonadota</taxon>
        <taxon>Betaproteobacteria</taxon>
        <taxon>Burkholderiales</taxon>
        <taxon>Sphaerotilaceae</taxon>
        <taxon>Roseateles</taxon>
    </lineage>
</organism>
<gene>
    <name evidence="2" type="ORF">PRZ03_09410</name>
</gene>
<protein>
    <submittedName>
        <fullName evidence="2">Uncharacterized protein</fullName>
    </submittedName>
</protein>